<organism evidence="2 3">
    <name type="scientific">Cryoendolithus antarcticus</name>
    <dbReference type="NCBI Taxonomy" id="1507870"/>
    <lineage>
        <taxon>Eukaryota</taxon>
        <taxon>Fungi</taxon>
        <taxon>Dikarya</taxon>
        <taxon>Ascomycota</taxon>
        <taxon>Pezizomycotina</taxon>
        <taxon>Dothideomycetes</taxon>
        <taxon>Dothideomycetidae</taxon>
        <taxon>Cladosporiales</taxon>
        <taxon>Cladosporiaceae</taxon>
        <taxon>Cryoendolithus</taxon>
    </lineage>
</organism>
<evidence type="ECO:0000256" key="1">
    <source>
        <dbReference type="SAM" id="MobiDB-lite"/>
    </source>
</evidence>
<evidence type="ECO:0000313" key="2">
    <source>
        <dbReference type="EMBL" id="OQN95498.1"/>
    </source>
</evidence>
<dbReference type="AlphaFoldDB" id="A0A1V8S8E9"/>
<feature type="compositionally biased region" description="Gly residues" evidence="1">
    <location>
        <begin position="261"/>
        <end position="272"/>
    </location>
</feature>
<dbReference type="EMBL" id="NAJO01000092">
    <property type="protein sequence ID" value="OQN95498.1"/>
    <property type="molecule type" value="Genomic_DNA"/>
</dbReference>
<feature type="region of interest" description="Disordered" evidence="1">
    <location>
        <begin position="1"/>
        <end position="65"/>
    </location>
</feature>
<dbReference type="OrthoDB" id="5330253at2759"/>
<feature type="compositionally biased region" description="Low complexity" evidence="1">
    <location>
        <begin position="292"/>
        <end position="305"/>
    </location>
</feature>
<dbReference type="InterPro" id="IPR018809">
    <property type="entry name" value="DUF2406"/>
</dbReference>
<protein>
    <submittedName>
        <fullName evidence="2">Uncharacterized protein</fullName>
    </submittedName>
</protein>
<feature type="compositionally biased region" description="Polar residues" evidence="1">
    <location>
        <begin position="179"/>
        <end position="195"/>
    </location>
</feature>
<dbReference type="PANTHER" id="PTHR28186:SF1">
    <property type="entry name" value="MEIOTICALLY UP-REGULATED GENE 9 PROTEIN"/>
    <property type="match status" value="1"/>
</dbReference>
<feature type="region of interest" description="Disordered" evidence="1">
    <location>
        <begin position="81"/>
        <end position="109"/>
    </location>
</feature>
<feature type="compositionally biased region" description="Polar residues" evidence="1">
    <location>
        <begin position="307"/>
        <end position="316"/>
    </location>
</feature>
<dbReference type="Pfam" id="PF10295">
    <property type="entry name" value="DUF2406"/>
    <property type="match status" value="1"/>
</dbReference>
<keyword evidence="3" id="KW-1185">Reference proteome</keyword>
<feature type="region of interest" description="Disordered" evidence="1">
    <location>
        <begin position="126"/>
        <end position="345"/>
    </location>
</feature>
<proteinExistence type="predicted"/>
<dbReference type="Proteomes" id="UP000192596">
    <property type="component" value="Unassembled WGS sequence"/>
</dbReference>
<name>A0A1V8S8E9_9PEZI</name>
<dbReference type="InParanoid" id="A0A1V8S8E9"/>
<feature type="compositionally biased region" description="Basic and acidic residues" evidence="1">
    <location>
        <begin position="32"/>
        <end position="47"/>
    </location>
</feature>
<feature type="compositionally biased region" description="Polar residues" evidence="1">
    <location>
        <begin position="214"/>
        <end position="238"/>
    </location>
</feature>
<sequence>MDNGPASPGYRPEARQRGFSFRSDKSGGSTKEVLRDSPEEKRRRDSIWKLQSKANPNAAITEAQPGDAQLLEQATIESLRNVQHKDANGNVITDPDLSNPTRPRMERPLDTIRSFEKAIDSGYKRRSVIRATKPAPKPEEQLYCNGPSPARYGSRTPSGGGYYGNGTTRPDSYAEGPGSQRQRYGNRVVSDTTGMRGNGGNGVYPQHGYHQSHDTVGTNGSDSTGPWANSTDPSSENSSLDRLHMAPGGKQPQHQQSQDFYGGGNNGYGGPQINGVPRAIPEDGAYSGYGGPVQQQQPRRPIPLGNSGDTLTQTLSHAGGKLPSASKPEPEKKKGWLTRKFSKKG</sequence>
<dbReference type="PANTHER" id="PTHR28186">
    <property type="entry name" value="MEIOTICALLY UP-REGULATED GENE 9 PROTEIN"/>
    <property type="match status" value="1"/>
</dbReference>
<evidence type="ECO:0000313" key="3">
    <source>
        <dbReference type="Proteomes" id="UP000192596"/>
    </source>
</evidence>
<comment type="caution">
    <text evidence="2">The sequence shown here is derived from an EMBL/GenBank/DDBJ whole genome shotgun (WGS) entry which is preliminary data.</text>
</comment>
<reference evidence="3" key="1">
    <citation type="submission" date="2017-03" db="EMBL/GenBank/DDBJ databases">
        <title>Genomes of endolithic fungi from Antarctica.</title>
        <authorList>
            <person name="Coleine C."/>
            <person name="Masonjones S."/>
            <person name="Stajich J.E."/>
        </authorList>
    </citation>
    <scope>NUCLEOTIDE SEQUENCE [LARGE SCALE GENOMIC DNA]</scope>
    <source>
        <strain evidence="3">CCFEE 5527</strain>
    </source>
</reference>
<accession>A0A1V8S8E9</accession>
<gene>
    <name evidence="2" type="ORF">B0A48_18370</name>
</gene>
<feature type="compositionally biased region" description="Basic residues" evidence="1">
    <location>
        <begin position="335"/>
        <end position="345"/>
    </location>
</feature>